<dbReference type="InterPro" id="IPR029058">
    <property type="entry name" value="AB_hydrolase_fold"/>
</dbReference>
<evidence type="ECO:0000256" key="1">
    <source>
        <dbReference type="ARBA" id="ARBA00022801"/>
    </source>
</evidence>
<dbReference type="Gene3D" id="3.40.50.1820">
    <property type="entry name" value="alpha/beta hydrolase"/>
    <property type="match status" value="1"/>
</dbReference>
<sequence>MTESNTPGIGRRRFFGVSAGAAGLLAGTAACDSGDAAGAAPSAEGSDHLLNLPGIPVATDYEALRRQRMTQVDPEMKAVYDRVAAGPSIRQTGIAAMRTGAGRPEASVVPKGVTARNIEIPGPAGPVPTRIWMSEGAAEPVGVYLSTHGGGWNFSNGMAGHDAEEGQHVLDWGCAVVRPDFRVAPEHKFPAAVEDCYAALQYLGRNGHELGLDPARIGVGGGCAGGSIGTVISLMARDAGETVPAVQFLWSPATDMRNNYLSHLEFADGYGLRLDDADFVSQNYLRSREDAYDWRASPVLAPSLKGAPPALGWLGEWEILHGEAMAYVNRLRDAGVPVHLFEGPQQGHGFRYLYPDTQYSPETRPQIDKIMRDYLGPKS</sequence>
<comment type="caution">
    <text evidence="3">The sequence shown here is derived from an EMBL/GenBank/DDBJ whole genome shotgun (WGS) entry which is preliminary data.</text>
</comment>
<proteinExistence type="predicted"/>
<evidence type="ECO:0000313" key="3">
    <source>
        <dbReference type="EMBL" id="GAA3548377.1"/>
    </source>
</evidence>
<keyword evidence="1" id="KW-0378">Hydrolase</keyword>
<protein>
    <recommendedName>
        <fullName evidence="2">Alpha/beta hydrolase fold-3 domain-containing protein</fullName>
    </recommendedName>
</protein>
<feature type="domain" description="Alpha/beta hydrolase fold-3" evidence="2">
    <location>
        <begin position="146"/>
        <end position="350"/>
    </location>
</feature>
<name>A0ABP6WA26_9PSEU</name>
<dbReference type="InterPro" id="IPR013094">
    <property type="entry name" value="AB_hydrolase_3"/>
</dbReference>
<dbReference type="Pfam" id="PF07859">
    <property type="entry name" value="Abhydrolase_3"/>
    <property type="match status" value="1"/>
</dbReference>
<dbReference type="PANTHER" id="PTHR48081">
    <property type="entry name" value="AB HYDROLASE SUPERFAMILY PROTEIN C4A8.06C"/>
    <property type="match status" value="1"/>
</dbReference>
<gene>
    <name evidence="3" type="ORF">GCM10022222_34950</name>
</gene>
<evidence type="ECO:0000259" key="2">
    <source>
        <dbReference type="Pfam" id="PF07859"/>
    </source>
</evidence>
<dbReference type="InterPro" id="IPR050300">
    <property type="entry name" value="GDXG_lipolytic_enzyme"/>
</dbReference>
<evidence type="ECO:0000313" key="4">
    <source>
        <dbReference type="Proteomes" id="UP001500689"/>
    </source>
</evidence>
<dbReference type="PANTHER" id="PTHR48081:SF8">
    <property type="entry name" value="ALPHA_BETA HYDROLASE FOLD-3 DOMAIN-CONTAINING PROTEIN-RELATED"/>
    <property type="match status" value="1"/>
</dbReference>
<dbReference type="InterPro" id="IPR006311">
    <property type="entry name" value="TAT_signal"/>
</dbReference>
<dbReference type="SUPFAM" id="SSF53474">
    <property type="entry name" value="alpha/beta-Hydrolases"/>
    <property type="match status" value="1"/>
</dbReference>
<dbReference type="RefSeq" id="WP_344860976.1">
    <property type="nucleotide sequence ID" value="NZ_BAAAZN010000006.1"/>
</dbReference>
<reference evidence="4" key="1">
    <citation type="journal article" date="2019" name="Int. J. Syst. Evol. Microbiol.">
        <title>The Global Catalogue of Microorganisms (GCM) 10K type strain sequencing project: providing services to taxonomists for standard genome sequencing and annotation.</title>
        <authorList>
            <consortium name="The Broad Institute Genomics Platform"/>
            <consortium name="The Broad Institute Genome Sequencing Center for Infectious Disease"/>
            <person name="Wu L."/>
            <person name="Ma J."/>
        </authorList>
    </citation>
    <scope>NUCLEOTIDE SEQUENCE [LARGE SCALE GENOMIC DNA]</scope>
    <source>
        <strain evidence="4">JCM 16898</strain>
    </source>
</reference>
<accession>A0ABP6WA26</accession>
<keyword evidence="4" id="KW-1185">Reference proteome</keyword>
<organism evidence="3 4">
    <name type="scientific">Amycolatopsis ultiminotia</name>
    <dbReference type="NCBI Taxonomy" id="543629"/>
    <lineage>
        <taxon>Bacteria</taxon>
        <taxon>Bacillati</taxon>
        <taxon>Actinomycetota</taxon>
        <taxon>Actinomycetes</taxon>
        <taxon>Pseudonocardiales</taxon>
        <taxon>Pseudonocardiaceae</taxon>
        <taxon>Amycolatopsis</taxon>
    </lineage>
</organism>
<dbReference type="Proteomes" id="UP001500689">
    <property type="component" value="Unassembled WGS sequence"/>
</dbReference>
<dbReference type="EMBL" id="BAAAZN010000006">
    <property type="protein sequence ID" value="GAA3548377.1"/>
    <property type="molecule type" value="Genomic_DNA"/>
</dbReference>
<dbReference type="PROSITE" id="PS51318">
    <property type="entry name" value="TAT"/>
    <property type="match status" value="1"/>
</dbReference>